<gene>
    <name evidence="1" type="ORF">SAMN04489758_12142</name>
</gene>
<organism evidence="1 2">
    <name type="scientific">Thomasclavelia cocleata</name>
    <dbReference type="NCBI Taxonomy" id="69824"/>
    <lineage>
        <taxon>Bacteria</taxon>
        <taxon>Bacillati</taxon>
        <taxon>Bacillota</taxon>
        <taxon>Erysipelotrichia</taxon>
        <taxon>Erysipelotrichales</taxon>
        <taxon>Coprobacillaceae</taxon>
        <taxon>Thomasclavelia</taxon>
    </lineage>
</organism>
<keyword evidence="2" id="KW-1185">Reference proteome</keyword>
<reference evidence="2" key="1">
    <citation type="submission" date="2016-10" db="EMBL/GenBank/DDBJ databases">
        <authorList>
            <person name="Varghese N."/>
            <person name="Submissions S."/>
        </authorList>
    </citation>
    <scope>NUCLEOTIDE SEQUENCE [LARGE SCALE GENOMIC DNA]</scope>
    <source>
        <strain evidence="2">DSM 1551</strain>
    </source>
</reference>
<dbReference type="GeneID" id="78288725"/>
<name>A0A1I0FSU9_9FIRM</name>
<dbReference type="OrthoDB" id="1655377at2"/>
<dbReference type="RefSeq" id="WP_092354495.1">
    <property type="nucleotide sequence ID" value="NZ_CAMUUE010000063.1"/>
</dbReference>
<dbReference type="EMBL" id="FOIN01000021">
    <property type="protein sequence ID" value="SET60631.1"/>
    <property type="molecule type" value="Genomic_DNA"/>
</dbReference>
<protein>
    <submittedName>
        <fullName evidence="1">Uncharacterized protein</fullName>
    </submittedName>
</protein>
<evidence type="ECO:0000313" key="1">
    <source>
        <dbReference type="EMBL" id="SET60631.1"/>
    </source>
</evidence>
<proteinExistence type="predicted"/>
<evidence type="ECO:0000313" key="2">
    <source>
        <dbReference type="Proteomes" id="UP000198558"/>
    </source>
</evidence>
<sequence>MVNEDKLLDLIIKYNCDKELNNLKDILDYLQKNPLYLFTTIKISKRKLFQIPKDDLLMILDNLFIINDKRYFSVFSNQKNTNRQFKYCLSVSIFECLQLMKKMDDTNEIIINPNLKNNFKLTRDIIQYLKG</sequence>
<accession>A0A1I0FSU9</accession>
<dbReference type="Proteomes" id="UP000198558">
    <property type="component" value="Unassembled WGS sequence"/>
</dbReference>
<dbReference type="AlphaFoldDB" id="A0A1I0FSU9"/>